<evidence type="ECO:0000259" key="2">
    <source>
        <dbReference type="Pfam" id="PF13628"/>
    </source>
</evidence>
<evidence type="ECO:0000313" key="3">
    <source>
        <dbReference type="EMBL" id="NIJ16314.1"/>
    </source>
</evidence>
<dbReference type="RefSeq" id="WP_167302964.1">
    <property type="nucleotide sequence ID" value="NZ_JAASQR010000002.1"/>
</dbReference>
<dbReference type="Proteomes" id="UP000576821">
    <property type="component" value="Unassembled WGS sequence"/>
</dbReference>
<evidence type="ECO:0000256" key="1">
    <source>
        <dbReference type="SAM" id="SignalP"/>
    </source>
</evidence>
<dbReference type="PANTHER" id="PTHR38593:SF1">
    <property type="entry name" value="BLR2558 PROTEIN"/>
    <property type="match status" value="1"/>
</dbReference>
<gene>
    <name evidence="3" type="ORF">FHS54_001280</name>
</gene>
<protein>
    <submittedName>
        <fullName evidence="3">Putative membrane protein</fullName>
    </submittedName>
</protein>
<dbReference type="AlphaFoldDB" id="A0A846M883"/>
<dbReference type="Pfam" id="PF13628">
    <property type="entry name" value="DUF4142"/>
    <property type="match status" value="1"/>
</dbReference>
<name>A0A846M883_9SPHN</name>
<dbReference type="EMBL" id="JAASQR010000002">
    <property type="protein sequence ID" value="NIJ16314.1"/>
    <property type="molecule type" value="Genomic_DNA"/>
</dbReference>
<dbReference type="InterPro" id="IPR012347">
    <property type="entry name" value="Ferritin-like"/>
</dbReference>
<feature type="signal peptide" evidence="1">
    <location>
        <begin position="1"/>
        <end position="23"/>
    </location>
</feature>
<dbReference type="InterPro" id="IPR025419">
    <property type="entry name" value="DUF4142"/>
</dbReference>
<reference evidence="3 4" key="1">
    <citation type="submission" date="2020-03" db="EMBL/GenBank/DDBJ databases">
        <title>Genomic Encyclopedia of Type Strains, Phase IV (KMG-IV): sequencing the most valuable type-strain genomes for metagenomic binning, comparative biology and taxonomic classification.</title>
        <authorList>
            <person name="Goeker M."/>
        </authorList>
    </citation>
    <scope>NUCLEOTIDE SEQUENCE [LARGE SCALE GENOMIC DNA]</scope>
    <source>
        <strain evidence="3 4">DSM 21299</strain>
    </source>
</reference>
<dbReference type="Gene3D" id="1.20.1260.10">
    <property type="match status" value="1"/>
</dbReference>
<proteinExistence type="predicted"/>
<evidence type="ECO:0000313" key="4">
    <source>
        <dbReference type="Proteomes" id="UP000576821"/>
    </source>
</evidence>
<keyword evidence="1" id="KW-0732">Signal</keyword>
<keyword evidence="4" id="KW-1185">Reference proteome</keyword>
<accession>A0A846M883</accession>
<organism evidence="3 4">
    <name type="scientific">Sphingobium vermicomposti</name>
    <dbReference type="NCBI Taxonomy" id="529005"/>
    <lineage>
        <taxon>Bacteria</taxon>
        <taxon>Pseudomonadati</taxon>
        <taxon>Pseudomonadota</taxon>
        <taxon>Alphaproteobacteria</taxon>
        <taxon>Sphingomonadales</taxon>
        <taxon>Sphingomonadaceae</taxon>
        <taxon>Sphingobium</taxon>
    </lineage>
</organism>
<comment type="caution">
    <text evidence="3">The sequence shown here is derived from an EMBL/GenBank/DDBJ whole genome shotgun (WGS) entry which is preliminary data.</text>
</comment>
<dbReference type="PANTHER" id="PTHR38593">
    <property type="entry name" value="BLR2558 PROTEIN"/>
    <property type="match status" value="1"/>
</dbReference>
<feature type="domain" description="DUF4142" evidence="2">
    <location>
        <begin position="28"/>
        <end position="169"/>
    </location>
</feature>
<feature type="chain" id="PRO_5032425179" evidence="1">
    <location>
        <begin position="24"/>
        <end position="174"/>
    </location>
</feature>
<sequence length="174" mass="18695">MIAKTLLASASALLLSVSPTTLAAESPTDPQIAHIAYTAGLLDVHAGEQALRQAADPAVRQFAQTMIRDHKAVNQQAIALLKKLGLRPEPNATSEKLTSQARDTAAHLGSLTGRSCDKAYIRNEVAFHRQVNEALSNSLIPNARNAQLKSLLENGLALFQAHQSHAEHLLSQLK</sequence>